<evidence type="ECO:0000313" key="4">
    <source>
        <dbReference type="Proteomes" id="UP000076623"/>
    </source>
</evidence>
<feature type="transmembrane region" description="Helical" evidence="1">
    <location>
        <begin position="126"/>
        <end position="147"/>
    </location>
</feature>
<accession>A0A168WAH7</accession>
<protein>
    <recommendedName>
        <fullName evidence="2">DUF6843 domain-containing protein</fullName>
    </recommendedName>
</protein>
<evidence type="ECO:0000313" key="3">
    <source>
        <dbReference type="EMBL" id="ANC78855.1"/>
    </source>
</evidence>
<keyword evidence="1" id="KW-0472">Membrane</keyword>
<dbReference type="RefSeq" id="WP_066398650.1">
    <property type="nucleotide sequence ID" value="NZ_CP015378.1"/>
</dbReference>
<keyword evidence="1" id="KW-1133">Transmembrane helix</keyword>
<sequence length="285" mass="33103">MKDKLLRKIKSALLASLFLIVLLGIYSIYESESVDAFLFLIVIFFFSLAGNFLYGIPVSLFIDYLLRKRIKFYFLLSGFLHVFFGYITFFIIENLNSYAVICAALFFLSDEWQKSFKKPNYSRKRMLMNSCFVFGLSVFAVYSSFYVQELLEKKTNEYYLIPADYVGKVTVIYDIEDEPKPEKVGDHNVIKINHDGYGLTALPEPEGTFNNQYFYIDEDGHKEKIDEKCIHIGVSGSRSNNEREFSYHSFTVINSNCTSDFSMHGSQYLENHSIDVEEILQREGF</sequence>
<evidence type="ECO:0000259" key="2">
    <source>
        <dbReference type="Pfam" id="PF20862"/>
    </source>
</evidence>
<dbReference type="STRING" id="1221500.ABE65_019440"/>
<keyword evidence="4" id="KW-1185">Reference proteome</keyword>
<keyword evidence="1" id="KW-0812">Transmembrane</keyword>
<dbReference type="Pfam" id="PF20862">
    <property type="entry name" value="DUF6843"/>
    <property type="match status" value="1"/>
</dbReference>
<dbReference type="InterPro" id="IPR049293">
    <property type="entry name" value="DUF6843"/>
</dbReference>
<name>A0A168WAH7_9BACL</name>
<feature type="transmembrane region" description="Helical" evidence="1">
    <location>
        <begin position="72"/>
        <end position="92"/>
    </location>
</feature>
<proteinExistence type="predicted"/>
<evidence type="ECO:0000256" key="1">
    <source>
        <dbReference type="SAM" id="Phobius"/>
    </source>
</evidence>
<feature type="domain" description="DUF6843" evidence="2">
    <location>
        <begin position="153"/>
        <end position="261"/>
    </location>
</feature>
<dbReference type="EMBL" id="CP015378">
    <property type="protein sequence ID" value="ANC78855.1"/>
    <property type="molecule type" value="Genomic_DNA"/>
</dbReference>
<reference evidence="3 4" key="1">
    <citation type="submission" date="2016-04" db="EMBL/GenBank/DDBJ databases">
        <title>Complete genome sequence of Fictibacillus phosphorivorans G25-29, a strain toxic to nematodes.</title>
        <authorList>
            <person name="Zheng Z."/>
        </authorList>
    </citation>
    <scope>NUCLEOTIDE SEQUENCE [LARGE SCALE GENOMIC DNA]</scope>
    <source>
        <strain evidence="3 4">G25-29</strain>
    </source>
</reference>
<dbReference type="Proteomes" id="UP000076623">
    <property type="component" value="Chromosome"/>
</dbReference>
<organism evidence="3 4">
    <name type="scientific">Fictibacillus phosphorivorans</name>
    <dbReference type="NCBI Taxonomy" id="1221500"/>
    <lineage>
        <taxon>Bacteria</taxon>
        <taxon>Bacillati</taxon>
        <taxon>Bacillota</taxon>
        <taxon>Bacilli</taxon>
        <taxon>Bacillales</taxon>
        <taxon>Fictibacillaceae</taxon>
        <taxon>Fictibacillus</taxon>
    </lineage>
</organism>
<dbReference type="KEGG" id="fpn:ABE65_019440"/>
<feature type="transmembrane region" description="Helical" evidence="1">
    <location>
        <begin position="37"/>
        <end position="60"/>
    </location>
</feature>
<dbReference type="AlphaFoldDB" id="A0A168WAH7"/>
<gene>
    <name evidence="3" type="ORF">ABE65_019440</name>
</gene>